<dbReference type="PANTHER" id="PTHR11803:SF39">
    <property type="entry name" value="2-IMINOBUTANOATE_2-IMINOPROPANOATE DEAMINASE"/>
    <property type="match status" value="1"/>
</dbReference>
<gene>
    <name evidence="1" type="primary">rutC_1</name>
    <name evidence="1" type="ORF">GALL_175830</name>
</gene>
<dbReference type="AlphaFoldDB" id="A0A1J5RWX4"/>
<dbReference type="Gene3D" id="3.30.1330.40">
    <property type="entry name" value="RutC-like"/>
    <property type="match status" value="2"/>
</dbReference>
<protein>
    <submittedName>
        <fullName evidence="1">Putative aminoacrylate peracid reductase RutC</fullName>
        <ecNumber evidence="1">1.-.-.-</ecNumber>
    </submittedName>
</protein>
<organism evidence="1">
    <name type="scientific">mine drainage metagenome</name>
    <dbReference type="NCBI Taxonomy" id="410659"/>
    <lineage>
        <taxon>unclassified sequences</taxon>
        <taxon>metagenomes</taxon>
        <taxon>ecological metagenomes</taxon>
    </lineage>
</organism>
<proteinExistence type="predicted"/>
<dbReference type="InterPro" id="IPR006175">
    <property type="entry name" value="YjgF/YER057c/UK114"/>
</dbReference>
<dbReference type="PANTHER" id="PTHR11803">
    <property type="entry name" value="2-IMINOBUTANOATE/2-IMINOPROPANOATE DEAMINASE RIDA"/>
    <property type="match status" value="1"/>
</dbReference>
<dbReference type="Pfam" id="PF01042">
    <property type="entry name" value="Ribonuc_L-PSP"/>
    <property type="match status" value="1"/>
</dbReference>
<accession>A0A1J5RWX4</accession>
<keyword evidence="1" id="KW-0560">Oxidoreductase</keyword>
<dbReference type="EC" id="1.-.-.-" evidence="1"/>
<dbReference type="GO" id="GO:0019239">
    <property type="term" value="F:deaminase activity"/>
    <property type="evidence" value="ECO:0007669"/>
    <property type="project" value="TreeGrafter"/>
</dbReference>
<dbReference type="CDD" id="cd00448">
    <property type="entry name" value="YjgF_YER057c_UK114_family"/>
    <property type="match status" value="1"/>
</dbReference>
<comment type="caution">
    <text evidence="1">The sequence shown here is derived from an EMBL/GenBank/DDBJ whole genome shotgun (WGS) entry which is preliminary data.</text>
</comment>
<dbReference type="GO" id="GO:0016491">
    <property type="term" value="F:oxidoreductase activity"/>
    <property type="evidence" value="ECO:0007669"/>
    <property type="project" value="UniProtKB-KW"/>
</dbReference>
<dbReference type="GO" id="GO:0005829">
    <property type="term" value="C:cytosol"/>
    <property type="evidence" value="ECO:0007669"/>
    <property type="project" value="TreeGrafter"/>
</dbReference>
<name>A0A1J5RWX4_9ZZZZ</name>
<evidence type="ECO:0000313" key="1">
    <source>
        <dbReference type="EMBL" id="OIR00330.1"/>
    </source>
</evidence>
<dbReference type="SUPFAM" id="SSF55298">
    <property type="entry name" value="YjgF-like"/>
    <property type="match status" value="2"/>
</dbReference>
<dbReference type="EMBL" id="MLJW01000096">
    <property type="protein sequence ID" value="OIR00330.1"/>
    <property type="molecule type" value="Genomic_DNA"/>
</dbReference>
<dbReference type="InterPro" id="IPR035959">
    <property type="entry name" value="RutC-like_sf"/>
</dbReference>
<sequence length="390" mass="41628">MTAVTSTAAATVAVRSFTSRTGAAEHVLSVSVNGQGSFAAQCRAIREGYRNACRDLGLAEDSALFRRLFVSDAQNQAADLAGCGLLDEDPGNPVAVSLVEQAPLDGSKISLLACHVSGGAPRRKRRLAQGGMVMEANGLRHLWQTGLCSAASAPQGADEQTRQVFSQLTDALDAENGTLLDHCVRTWLYVRDVDCLYPAMVQARTDLFTRHGLTADSHYIASTGIEGAGVNRFDGVLMDAYSIVGLRPEQMSFLNDNDAMCPTWAYRVTFERGTGIAYDDRTHCFISGTASIDHKGDVLYPGDVEAQLERALDNVAAILRPAGGELSHMMYVIVYLRDASDAPAIRGALAKRCPGIPAVVVKGSVCRPEWLVEVEGVATVPHGQAGLPGY</sequence>
<reference evidence="1" key="1">
    <citation type="submission" date="2016-10" db="EMBL/GenBank/DDBJ databases">
        <title>Sequence of Gallionella enrichment culture.</title>
        <authorList>
            <person name="Poehlein A."/>
            <person name="Muehling M."/>
            <person name="Daniel R."/>
        </authorList>
    </citation>
    <scope>NUCLEOTIDE SEQUENCE</scope>
</reference>